<keyword evidence="11" id="KW-0449">Lipoprotein</keyword>
<evidence type="ECO:0000256" key="8">
    <source>
        <dbReference type="ARBA" id="ARBA00022842"/>
    </source>
</evidence>
<reference evidence="11" key="1">
    <citation type="submission" date="2016-10" db="EMBL/GenBank/DDBJ databases">
        <authorList>
            <person name="de Groot N.N."/>
        </authorList>
    </citation>
    <scope>NUCLEOTIDE SEQUENCE</scope>
</reference>
<evidence type="ECO:0000256" key="10">
    <source>
        <dbReference type="ARBA" id="ARBA00048540"/>
    </source>
</evidence>
<evidence type="ECO:0000256" key="5">
    <source>
        <dbReference type="ARBA" id="ARBA00022679"/>
    </source>
</evidence>
<keyword evidence="4" id="KW-0285">Flavoprotein</keyword>
<dbReference type="PIRSF" id="PIRSF006268">
    <property type="entry name" value="ApbE"/>
    <property type="match status" value="1"/>
</dbReference>
<evidence type="ECO:0000313" key="11">
    <source>
        <dbReference type="EMBL" id="SFV90596.1"/>
    </source>
</evidence>
<gene>
    <name evidence="11" type="ORF">MNB_SV-4-921</name>
</gene>
<evidence type="ECO:0000256" key="6">
    <source>
        <dbReference type="ARBA" id="ARBA00022723"/>
    </source>
</evidence>
<sequence length="316" mass="34840">MRLLLCILLISCLFAEPVLRRTRVLMGTYATLTLPADHNLLASETFERIAAIEHALSTFDKNASLYRLNHTHGPLDDPVLSKALAMAVDYYRQTDGYFDVTIGSITKSLYHFGEAHPASPSPSALQHAKRNIEGIHIDGTTVQSDKDIVIDLGGMGKGYAVDKAAGFLREHNITRAIVALSGDIRCIGKCTIGIQSPFKERIFAKARSKIANLSISTSGTYRRYATRKSEHHLINPKSAMQAKAFVSVTLFTDANNTTIDAYATAVSVMPKATALAFLKRHPKIGYILVEPNGKVIDGNWNKLVDIAWYLEKPIKR</sequence>
<keyword evidence="5" id="KW-0808">Transferase</keyword>
<evidence type="ECO:0000256" key="2">
    <source>
        <dbReference type="ARBA" id="ARBA00011955"/>
    </source>
</evidence>
<comment type="catalytic activity">
    <reaction evidence="10">
        <text>L-threonyl-[protein] + FAD = FMN-L-threonyl-[protein] + AMP + H(+)</text>
        <dbReference type="Rhea" id="RHEA:36847"/>
        <dbReference type="Rhea" id="RHEA-COMP:11060"/>
        <dbReference type="Rhea" id="RHEA-COMP:11061"/>
        <dbReference type="ChEBI" id="CHEBI:15378"/>
        <dbReference type="ChEBI" id="CHEBI:30013"/>
        <dbReference type="ChEBI" id="CHEBI:57692"/>
        <dbReference type="ChEBI" id="CHEBI:74257"/>
        <dbReference type="ChEBI" id="CHEBI:456215"/>
        <dbReference type="EC" id="2.7.1.180"/>
    </reaction>
</comment>
<name>A0A1W1EA11_9ZZZZ</name>
<keyword evidence="8" id="KW-0460">Magnesium</keyword>
<dbReference type="GO" id="GO:0016740">
    <property type="term" value="F:transferase activity"/>
    <property type="evidence" value="ECO:0007669"/>
    <property type="project" value="UniProtKB-KW"/>
</dbReference>
<dbReference type="Gene3D" id="3.10.520.10">
    <property type="entry name" value="ApbE-like domains"/>
    <property type="match status" value="1"/>
</dbReference>
<dbReference type="GO" id="GO:0046872">
    <property type="term" value="F:metal ion binding"/>
    <property type="evidence" value="ECO:0007669"/>
    <property type="project" value="UniProtKB-KW"/>
</dbReference>
<evidence type="ECO:0000256" key="3">
    <source>
        <dbReference type="ARBA" id="ARBA00016337"/>
    </source>
</evidence>
<keyword evidence="7" id="KW-0274">FAD</keyword>
<dbReference type="AlphaFoldDB" id="A0A1W1EA11"/>
<dbReference type="InterPro" id="IPR024932">
    <property type="entry name" value="ApbE"/>
</dbReference>
<dbReference type="PANTHER" id="PTHR30040:SF2">
    <property type="entry name" value="FAD:PROTEIN FMN TRANSFERASE"/>
    <property type="match status" value="1"/>
</dbReference>
<keyword evidence="6" id="KW-0479">Metal-binding</keyword>
<protein>
    <recommendedName>
        <fullName evidence="3">FAD:protein FMN transferase</fullName>
        <ecNumber evidence="2">2.7.1.180</ecNumber>
    </recommendedName>
    <alternativeName>
        <fullName evidence="9">Flavin transferase</fullName>
    </alternativeName>
</protein>
<comment type="cofactor">
    <cofactor evidence="1">
        <name>Mg(2+)</name>
        <dbReference type="ChEBI" id="CHEBI:18420"/>
    </cofactor>
</comment>
<accession>A0A1W1EA11</accession>
<evidence type="ECO:0000256" key="9">
    <source>
        <dbReference type="ARBA" id="ARBA00031306"/>
    </source>
</evidence>
<evidence type="ECO:0000256" key="4">
    <source>
        <dbReference type="ARBA" id="ARBA00022630"/>
    </source>
</evidence>
<dbReference type="EC" id="2.7.1.180" evidence="2"/>
<dbReference type="Pfam" id="PF02424">
    <property type="entry name" value="ApbE"/>
    <property type="match status" value="1"/>
</dbReference>
<dbReference type="SUPFAM" id="SSF143631">
    <property type="entry name" value="ApbE-like"/>
    <property type="match status" value="1"/>
</dbReference>
<dbReference type="InterPro" id="IPR003374">
    <property type="entry name" value="ApbE-like_sf"/>
</dbReference>
<dbReference type="EMBL" id="FPIB01000017">
    <property type="protein sequence ID" value="SFV90596.1"/>
    <property type="molecule type" value="Genomic_DNA"/>
</dbReference>
<evidence type="ECO:0000256" key="7">
    <source>
        <dbReference type="ARBA" id="ARBA00022827"/>
    </source>
</evidence>
<evidence type="ECO:0000256" key="1">
    <source>
        <dbReference type="ARBA" id="ARBA00001946"/>
    </source>
</evidence>
<proteinExistence type="predicted"/>
<organism evidence="11">
    <name type="scientific">hydrothermal vent metagenome</name>
    <dbReference type="NCBI Taxonomy" id="652676"/>
    <lineage>
        <taxon>unclassified sequences</taxon>
        <taxon>metagenomes</taxon>
        <taxon>ecological metagenomes</taxon>
    </lineage>
</organism>
<dbReference type="PANTHER" id="PTHR30040">
    <property type="entry name" value="THIAMINE BIOSYNTHESIS LIPOPROTEIN APBE"/>
    <property type="match status" value="1"/>
</dbReference>